<dbReference type="EMBL" id="JANBVO010000029">
    <property type="protein sequence ID" value="KAJ9138712.1"/>
    <property type="molecule type" value="Genomic_DNA"/>
</dbReference>
<dbReference type="AlphaFoldDB" id="A0AA38RTM9"/>
<keyword evidence="2" id="KW-1185">Reference proteome</keyword>
<comment type="caution">
    <text evidence="1">The sequence shown here is derived from an EMBL/GenBank/DDBJ whole genome shotgun (WGS) entry which is preliminary data.</text>
</comment>
<proteinExistence type="predicted"/>
<protein>
    <recommendedName>
        <fullName evidence="3">DUF4440 domain-containing protein</fullName>
    </recommendedName>
</protein>
<evidence type="ECO:0000313" key="1">
    <source>
        <dbReference type="EMBL" id="KAJ9138712.1"/>
    </source>
</evidence>
<sequence>MVGHNNSIRARNHRAARDSEALLWRAYCDSGSLARTYLDPDCVVINPLVHPAGSDAPLSAESEPTLQEALGRMTPWTTYRMFKGEGQPAVVEVDMMAVCIMYRVEVRRAPEGGQGSEEKAEEKREGRVTSIWRQGAGGDYRLCAQHVAVEGG</sequence>
<evidence type="ECO:0008006" key="3">
    <source>
        <dbReference type="Google" id="ProtNLM"/>
    </source>
</evidence>
<gene>
    <name evidence="1" type="ORF">NKR23_g8426</name>
</gene>
<evidence type="ECO:0000313" key="2">
    <source>
        <dbReference type="Proteomes" id="UP001174694"/>
    </source>
</evidence>
<name>A0AA38RTM9_9PEZI</name>
<dbReference type="Proteomes" id="UP001174694">
    <property type="component" value="Unassembled WGS sequence"/>
</dbReference>
<accession>A0AA38RTM9</accession>
<organism evidence="1 2">
    <name type="scientific">Pleurostoma richardsiae</name>
    <dbReference type="NCBI Taxonomy" id="41990"/>
    <lineage>
        <taxon>Eukaryota</taxon>
        <taxon>Fungi</taxon>
        <taxon>Dikarya</taxon>
        <taxon>Ascomycota</taxon>
        <taxon>Pezizomycotina</taxon>
        <taxon>Sordariomycetes</taxon>
        <taxon>Sordariomycetidae</taxon>
        <taxon>Calosphaeriales</taxon>
        <taxon>Pleurostomataceae</taxon>
        <taxon>Pleurostoma</taxon>
    </lineage>
</organism>
<reference evidence="1" key="1">
    <citation type="submission" date="2022-07" db="EMBL/GenBank/DDBJ databases">
        <title>Fungi with potential for degradation of polypropylene.</title>
        <authorList>
            <person name="Gostincar C."/>
        </authorList>
    </citation>
    <scope>NUCLEOTIDE SEQUENCE</scope>
    <source>
        <strain evidence="1">EXF-13308</strain>
    </source>
</reference>